<dbReference type="SMART" id="SM00823">
    <property type="entry name" value="PKS_PP"/>
    <property type="match status" value="1"/>
</dbReference>
<accession>A0A1K2F1S4</accession>
<dbReference type="Pfam" id="PF00501">
    <property type="entry name" value="AMP-binding"/>
    <property type="match status" value="1"/>
</dbReference>
<feature type="region of interest" description="Disordered" evidence="4">
    <location>
        <begin position="933"/>
        <end position="954"/>
    </location>
</feature>
<dbReference type="CDD" id="cd12117">
    <property type="entry name" value="A_NRPS_Srf_like"/>
    <property type="match status" value="1"/>
</dbReference>
<dbReference type="InterPro" id="IPR001031">
    <property type="entry name" value="Thioesterase"/>
</dbReference>
<protein>
    <submittedName>
        <fullName evidence="6">Amino acid adenylation domain-containing protein</fullName>
    </submittedName>
</protein>
<dbReference type="InterPro" id="IPR029058">
    <property type="entry name" value="AB_hydrolase_fold"/>
</dbReference>
<dbReference type="InterPro" id="IPR010071">
    <property type="entry name" value="AA_adenyl_dom"/>
</dbReference>
<dbReference type="EMBL" id="FPJO01000027">
    <property type="protein sequence ID" value="SFY41326.1"/>
    <property type="molecule type" value="Genomic_DNA"/>
</dbReference>
<dbReference type="PANTHER" id="PTHR45527">
    <property type="entry name" value="NONRIBOSOMAL PEPTIDE SYNTHETASE"/>
    <property type="match status" value="1"/>
</dbReference>
<dbReference type="OrthoDB" id="2472181at2"/>
<feature type="compositionally biased region" description="Low complexity" evidence="4">
    <location>
        <begin position="434"/>
        <end position="457"/>
    </location>
</feature>
<dbReference type="Proteomes" id="UP000181909">
    <property type="component" value="Unassembled WGS sequence"/>
</dbReference>
<name>A0A1K2F1S4_STRAR</name>
<proteinExistence type="predicted"/>
<dbReference type="InterPro" id="IPR020845">
    <property type="entry name" value="AMP-binding_CS"/>
</dbReference>
<dbReference type="GO" id="GO:0005829">
    <property type="term" value="C:cytosol"/>
    <property type="evidence" value="ECO:0007669"/>
    <property type="project" value="TreeGrafter"/>
</dbReference>
<feature type="region of interest" description="Disordered" evidence="4">
    <location>
        <begin position="1022"/>
        <end position="1059"/>
    </location>
</feature>
<dbReference type="SUPFAM" id="SSF52777">
    <property type="entry name" value="CoA-dependent acyltransferases"/>
    <property type="match status" value="2"/>
</dbReference>
<dbReference type="Gene3D" id="3.40.50.1820">
    <property type="entry name" value="alpha/beta hydrolase"/>
    <property type="match status" value="1"/>
</dbReference>
<dbReference type="FunFam" id="2.30.38.10:FF:000001">
    <property type="entry name" value="Non-ribosomal peptide synthetase PvdI"/>
    <property type="match status" value="1"/>
</dbReference>
<dbReference type="Pfam" id="PF00975">
    <property type="entry name" value="Thioesterase"/>
    <property type="match status" value="1"/>
</dbReference>
<dbReference type="InterPro" id="IPR023213">
    <property type="entry name" value="CAT-like_dom_sf"/>
</dbReference>
<evidence type="ECO:0000256" key="4">
    <source>
        <dbReference type="SAM" id="MobiDB-lite"/>
    </source>
</evidence>
<dbReference type="PROSITE" id="PS00455">
    <property type="entry name" value="AMP_BINDING"/>
    <property type="match status" value="1"/>
</dbReference>
<dbReference type="GO" id="GO:0031177">
    <property type="term" value="F:phosphopantetheine binding"/>
    <property type="evidence" value="ECO:0007669"/>
    <property type="project" value="InterPro"/>
</dbReference>
<evidence type="ECO:0000256" key="1">
    <source>
        <dbReference type="ARBA" id="ARBA00001957"/>
    </source>
</evidence>
<keyword evidence="2" id="KW-0596">Phosphopantetheine</keyword>
<dbReference type="InterPro" id="IPR045851">
    <property type="entry name" value="AMP-bd_C_sf"/>
</dbReference>
<dbReference type="STRING" id="1893.SAMN02787144_102744"/>
<dbReference type="Pfam" id="PF00550">
    <property type="entry name" value="PP-binding"/>
    <property type="match status" value="1"/>
</dbReference>
<dbReference type="FunFam" id="3.40.50.12780:FF:000012">
    <property type="entry name" value="Non-ribosomal peptide synthetase"/>
    <property type="match status" value="1"/>
</dbReference>
<gene>
    <name evidence="6" type="ORF">SAMN02787144_102744</name>
</gene>
<dbReference type="GO" id="GO:0044550">
    <property type="term" value="P:secondary metabolite biosynthetic process"/>
    <property type="evidence" value="ECO:0007669"/>
    <property type="project" value="TreeGrafter"/>
</dbReference>
<dbReference type="SUPFAM" id="SSF53474">
    <property type="entry name" value="alpha/beta-Hydrolases"/>
    <property type="match status" value="1"/>
</dbReference>
<evidence type="ECO:0000313" key="6">
    <source>
        <dbReference type="EMBL" id="SFY41326.1"/>
    </source>
</evidence>
<evidence type="ECO:0000256" key="3">
    <source>
        <dbReference type="ARBA" id="ARBA00022553"/>
    </source>
</evidence>
<dbReference type="GO" id="GO:0043041">
    <property type="term" value="P:amino acid activation for nonribosomal peptide biosynthetic process"/>
    <property type="evidence" value="ECO:0007669"/>
    <property type="project" value="TreeGrafter"/>
</dbReference>
<dbReference type="Gene3D" id="3.30.559.10">
    <property type="entry name" value="Chloramphenicol acetyltransferase-like domain"/>
    <property type="match status" value="1"/>
</dbReference>
<dbReference type="InterPro" id="IPR036736">
    <property type="entry name" value="ACP-like_sf"/>
</dbReference>
<feature type="domain" description="Carrier" evidence="5">
    <location>
        <begin position="951"/>
        <end position="1026"/>
    </location>
</feature>
<dbReference type="NCBIfam" id="TIGR01733">
    <property type="entry name" value="AA-adenyl-dom"/>
    <property type="match status" value="1"/>
</dbReference>
<dbReference type="PANTHER" id="PTHR45527:SF1">
    <property type="entry name" value="FATTY ACID SYNTHASE"/>
    <property type="match status" value="1"/>
</dbReference>
<evidence type="ECO:0000256" key="2">
    <source>
        <dbReference type="ARBA" id="ARBA00022450"/>
    </source>
</evidence>
<feature type="compositionally biased region" description="Basic and acidic residues" evidence="4">
    <location>
        <begin position="1039"/>
        <end position="1057"/>
    </location>
</feature>
<evidence type="ECO:0000313" key="7">
    <source>
        <dbReference type="Proteomes" id="UP000181909"/>
    </source>
</evidence>
<comment type="cofactor">
    <cofactor evidence="1">
        <name>pantetheine 4'-phosphate</name>
        <dbReference type="ChEBI" id="CHEBI:47942"/>
    </cofactor>
</comment>
<feature type="region of interest" description="Disordered" evidence="4">
    <location>
        <begin position="428"/>
        <end position="457"/>
    </location>
</feature>
<dbReference type="Pfam" id="PF00668">
    <property type="entry name" value="Condensation"/>
    <property type="match status" value="1"/>
</dbReference>
<dbReference type="Gene3D" id="3.40.50.980">
    <property type="match status" value="2"/>
</dbReference>
<dbReference type="InterPro" id="IPR001242">
    <property type="entry name" value="Condensation_dom"/>
</dbReference>
<dbReference type="Gene3D" id="3.30.559.30">
    <property type="entry name" value="Nonribosomal peptide synthetase, condensation domain"/>
    <property type="match status" value="1"/>
</dbReference>
<dbReference type="SUPFAM" id="SSF56801">
    <property type="entry name" value="Acetyl-CoA synthetase-like"/>
    <property type="match status" value="1"/>
</dbReference>
<dbReference type="GO" id="GO:0003824">
    <property type="term" value="F:catalytic activity"/>
    <property type="evidence" value="ECO:0007669"/>
    <property type="project" value="InterPro"/>
</dbReference>
<dbReference type="Pfam" id="PF13193">
    <property type="entry name" value="AMP-binding_C"/>
    <property type="match status" value="1"/>
</dbReference>
<dbReference type="InterPro" id="IPR009081">
    <property type="entry name" value="PP-bd_ACP"/>
</dbReference>
<evidence type="ECO:0000259" key="5">
    <source>
        <dbReference type="PROSITE" id="PS50075"/>
    </source>
</evidence>
<dbReference type="InterPro" id="IPR000873">
    <property type="entry name" value="AMP-dep_synth/lig_dom"/>
</dbReference>
<dbReference type="GO" id="GO:0008610">
    <property type="term" value="P:lipid biosynthetic process"/>
    <property type="evidence" value="ECO:0007669"/>
    <property type="project" value="UniProtKB-ARBA"/>
</dbReference>
<dbReference type="SUPFAM" id="SSF47336">
    <property type="entry name" value="ACP-like"/>
    <property type="match status" value="1"/>
</dbReference>
<dbReference type="InterPro" id="IPR025110">
    <property type="entry name" value="AMP-bd_C"/>
</dbReference>
<dbReference type="Gene3D" id="3.30.300.30">
    <property type="match status" value="1"/>
</dbReference>
<sequence>MNARIADVLPLSPLQEGLLFQAARQTEGPDPYLVQARFLTGPSIAGETVRAAVTALLDRHPNLRACFRHERLDRPVQVVPKAVRVPWTEVDLTGLAPDAVDVRTDEVLREDAALRFDLARPPLVRATFLRNDTGAELIVSFHHILLDGWSMPVVERDLDALVAGRPLPPAAPYRDYLVWLGGRDRHKAEAAWCESLEGLERPALLAPAGPDTAPDRSQLWLTTGLTELLVRRAAETGVTLNTLVQVSWALVLARLTGARDLVFGAVVSGRPHDLPGVESMVGLFINTLPVRVRLQDGERVEELLLRIQEEQSRLLEHHHARTAEVQRAVGAGELFDSVVAFENFPRGAGGDDGPGAVRLVKVTDATHYPVTVATVAEDRLLLSVSCRRGIRADAVTERLAHVLEQLARSPRTPVDDIDALPAAERQQQLALADGPARTPAEPATPAGRFAAQAARTPDAPAVDTDGELLSYAGLDAASDRLAGRLVRAGVAPGHTVALLLPRSKAVVVAQLAVLKAGACWLPLDPAQPQERLARLMSAAAPSLVLTAGTGPAAARLPAGTPVLDVTEESGTAPFEGVPTDPGAAACVIYTSGSTGEPKGVVVPQRAITELAVDARFAGGAHDRVLLHNPYTFDASTYEVWVPLLNGGTVVVAPAEAVTPDLLERVVRERRVTALMLTPELLRTVAEIAPAALSGLREVWSGGDVLAPDTVRRIREHCPDTAVVNGYGPTETTVFATAHTASRDSAGHPGTVPIGRPLDNTRALVLDARLRPVPAGATGELYIGGSGLAQGYLGRPVPTAERFVADPYGPPGSRMYRTGDLARWTPDGVLEFAGRADDQVKVRGFRVEPAEVEAALADCPGVARAVVGARRDAAGGKLLAAWLLPAGGRGGEEQWQRALTGVREHAAEQLPAHLVPSLWVRIDEVPLTRHGKVDRAALPEPGPTGEPAAHRAPRTTRERELCALFGTVLGMPAVGPDTDFFLAGGHSLTALRLKSKIETVLGVRIPVSALFDAPTPAALAARLDAPPATNGPAPRTPLRATRDRHEPTTASGEPHHNSLEPVLTLRTGGRRTPLICVHPGLGLSWSYVNLLPHLDPARPVHTLQSPALLNGVGELPATMGEMADQYLRRVRELQPHGPYLLIGRSFGGPLAHELAVRLRRAGEEVRMLAVVDAMPMPEEIRRTPLDPAAVEDEMLRILLHSHAPELPFQTGQLERSAVFAMARGGAFDGLSAARLHNLVDAGAHHTRLVREWRPSPYGGRTTLFSATHDEWPTTAEKTEAWQRVTAALDVHELDCGHSDVLTPGPAAEIAAVLETALRGD</sequence>
<organism evidence="6 7">
    <name type="scientific">Streptomyces atratus</name>
    <dbReference type="NCBI Taxonomy" id="1893"/>
    <lineage>
        <taxon>Bacteria</taxon>
        <taxon>Bacillati</taxon>
        <taxon>Actinomycetota</taxon>
        <taxon>Actinomycetes</taxon>
        <taxon>Kitasatosporales</taxon>
        <taxon>Streptomycetaceae</taxon>
        <taxon>Streptomyces</taxon>
    </lineage>
</organism>
<dbReference type="InterPro" id="IPR020806">
    <property type="entry name" value="PKS_PP-bd"/>
</dbReference>
<dbReference type="Gene3D" id="2.30.38.10">
    <property type="entry name" value="Luciferase, Domain 3"/>
    <property type="match status" value="1"/>
</dbReference>
<dbReference type="RefSeq" id="WP_072488645.1">
    <property type="nucleotide sequence ID" value="NZ_FPJO01000027.1"/>
</dbReference>
<dbReference type="PROSITE" id="PS50075">
    <property type="entry name" value="CARRIER"/>
    <property type="match status" value="1"/>
</dbReference>
<reference evidence="6 7" key="1">
    <citation type="submission" date="2016-11" db="EMBL/GenBank/DDBJ databases">
        <authorList>
            <person name="Jaros S."/>
            <person name="Januszkiewicz K."/>
            <person name="Wedrychowicz H."/>
        </authorList>
    </citation>
    <scope>NUCLEOTIDE SEQUENCE [LARGE SCALE GENOMIC DNA]</scope>
    <source>
        <strain evidence="6 7">OK807</strain>
    </source>
</reference>
<keyword evidence="3" id="KW-0597">Phosphoprotein</keyword>
<dbReference type="GO" id="GO:0017000">
    <property type="term" value="P:antibiotic biosynthetic process"/>
    <property type="evidence" value="ECO:0007669"/>
    <property type="project" value="UniProtKB-ARBA"/>
</dbReference>